<feature type="compositionally biased region" description="Basic and acidic residues" evidence="1">
    <location>
        <begin position="1"/>
        <end position="11"/>
    </location>
</feature>
<proteinExistence type="predicted"/>
<dbReference type="AlphaFoldDB" id="A0A1Y2A3V0"/>
<organism evidence="2 3">
    <name type="scientific">Clohesyomyces aquaticus</name>
    <dbReference type="NCBI Taxonomy" id="1231657"/>
    <lineage>
        <taxon>Eukaryota</taxon>
        <taxon>Fungi</taxon>
        <taxon>Dikarya</taxon>
        <taxon>Ascomycota</taxon>
        <taxon>Pezizomycotina</taxon>
        <taxon>Dothideomycetes</taxon>
        <taxon>Pleosporomycetidae</taxon>
        <taxon>Pleosporales</taxon>
        <taxon>Lindgomycetaceae</taxon>
        <taxon>Clohesyomyces</taxon>
    </lineage>
</organism>
<evidence type="ECO:0000313" key="2">
    <source>
        <dbReference type="EMBL" id="ORY16957.1"/>
    </source>
</evidence>
<sequence length="108" mass="11823">MMEGREKEGGSRRAAAPQKRGQAAPWPSTAALLLASPGIPCHLITAPSPNRSPPIRLDRRTARCPGSGIRMRGRGRANASPSVPRSQQRQISVELVHYLGFLRFEEQL</sequence>
<name>A0A1Y2A3V0_9PLEO</name>
<accession>A0A1Y2A3V0</accession>
<comment type="caution">
    <text evidence="2">The sequence shown here is derived from an EMBL/GenBank/DDBJ whole genome shotgun (WGS) entry which is preliminary data.</text>
</comment>
<feature type="compositionally biased region" description="Polar residues" evidence="1">
    <location>
        <begin position="79"/>
        <end position="88"/>
    </location>
</feature>
<reference evidence="2 3" key="1">
    <citation type="submission" date="2016-07" db="EMBL/GenBank/DDBJ databases">
        <title>Pervasive Adenine N6-methylation of Active Genes in Fungi.</title>
        <authorList>
            <consortium name="DOE Joint Genome Institute"/>
            <person name="Mondo S.J."/>
            <person name="Dannebaum R.O."/>
            <person name="Kuo R.C."/>
            <person name="Labutti K."/>
            <person name="Haridas S."/>
            <person name="Kuo A."/>
            <person name="Salamov A."/>
            <person name="Ahrendt S.R."/>
            <person name="Lipzen A."/>
            <person name="Sullivan W."/>
            <person name="Andreopoulos W.B."/>
            <person name="Clum A."/>
            <person name="Lindquist E."/>
            <person name="Daum C."/>
            <person name="Ramamoorthy G.K."/>
            <person name="Gryganskyi A."/>
            <person name="Culley D."/>
            <person name="Magnuson J.K."/>
            <person name="James T.Y."/>
            <person name="O'Malley M.A."/>
            <person name="Stajich J.E."/>
            <person name="Spatafora J.W."/>
            <person name="Visel A."/>
            <person name="Grigoriev I.V."/>
        </authorList>
    </citation>
    <scope>NUCLEOTIDE SEQUENCE [LARGE SCALE GENOMIC DNA]</scope>
    <source>
        <strain evidence="2 3">CBS 115471</strain>
    </source>
</reference>
<dbReference type="Proteomes" id="UP000193144">
    <property type="component" value="Unassembled WGS sequence"/>
</dbReference>
<gene>
    <name evidence="2" type="ORF">BCR34DRAFT_75168</name>
</gene>
<protein>
    <submittedName>
        <fullName evidence="2">Uncharacterized protein</fullName>
    </submittedName>
</protein>
<evidence type="ECO:0000256" key="1">
    <source>
        <dbReference type="SAM" id="MobiDB-lite"/>
    </source>
</evidence>
<dbReference type="EMBL" id="MCFA01000015">
    <property type="protein sequence ID" value="ORY16957.1"/>
    <property type="molecule type" value="Genomic_DNA"/>
</dbReference>
<feature type="region of interest" description="Disordered" evidence="1">
    <location>
        <begin position="1"/>
        <end position="28"/>
    </location>
</feature>
<feature type="region of interest" description="Disordered" evidence="1">
    <location>
        <begin position="45"/>
        <end position="88"/>
    </location>
</feature>
<keyword evidence="3" id="KW-1185">Reference proteome</keyword>
<evidence type="ECO:0000313" key="3">
    <source>
        <dbReference type="Proteomes" id="UP000193144"/>
    </source>
</evidence>